<sequence>MSLGESPDIISPKNRPCEPLPFSLVKIFHSNGCAPELERISCRRTSLDIMNHMTKMSAIGSSPEDPVIQILLIG</sequence>
<gene>
    <name evidence="1" type="ORF">ROHU_021596</name>
</gene>
<dbReference type="Proteomes" id="UP000290572">
    <property type="component" value="Unassembled WGS sequence"/>
</dbReference>
<protein>
    <submittedName>
        <fullName evidence="1">Uncharacterized protein</fullName>
    </submittedName>
</protein>
<keyword evidence="2" id="KW-1185">Reference proteome</keyword>
<dbReference type="EMBL" id="QBIY01012400">
    <property type="protein sequence ID" value="RXN25231.1"/>
    <property type="molecule type" value="Genomic_DNA"/>
</dbReference>
<proteinExistence type="predicted"/>
<organism evidence="1 2">
    <name type="scientific">Labeo rohita</name>
    <name type="common">Indian major carp</name>
    <name type="synonym">Cyprinus rohita</name>
    <dbReference type="NCBI Taxonomy" id="84645"/>
    <lineage>
        <taxon>Eukaryota</taxon>
        <taxon>Metazoa</taxon>
        <taxon>Chordata</taxon>
        <taxon>Craniata</taxon>
        <taxon>Vertebrata</taxon>
        <taxon>Euteleostomi</taxon>
        <taxon>Actinopterygii</taxon>
        <taxon>Neopterygii</taxon>
        <taxon>Teleostei</taxon>
        <taxon>Ostariophysi</taxon>
        <taxon>Cypriniformes</taxon>
        <taxon>Cyprinidae</taxon>
        <taxon>Labeoninae</taxon>
        <taxon>Labeonini</taxon>
        <taxon>Labeo</taxon>
    </lineage>
</organism>
<comment type="caution">
    <text evidence="1">The sequence shown here is derived from an EMBL/GenBank/DDBJ whole genome shotgun (WGS) entry which is preliminary data.</text>
</comment>
<reference evidence="1 2" key="1">
    <citation type="submission" date="2018-03" db="EMBL/GenBank/DDBJ databases">
        <title>Draft genome sequence of Rohu Carp (Labeo rohita).</title>
        <authorList>
            <person name="Das P."/>
            <person name="Kushwaha B."/>
            <person name="Joshi C.G."/>
            <person name="Kumar D."/>
            <person name="Nagpure N.S."/>
            <person name="Sahoo L."/>
            <person name="Das S.P."/>
            <person name="Bit A."/>
            <person name="Patnaik S."/>
            <person name="Meher P.K."/>
            <person name="Jayasankar P."/>
            <person name="Koringa P.G."/>
            <person name="Patel N.V."/>
            <person name="Hinsu A.T."/>
            <person name="Kumar R."/>
            <person name="Pandey M."/>
            <person name="Agarwal S."/>
            <person name="Srivastava S."/>
            <person name="Singh M."/>
            <person name="Iquebal M.A."/>
            <person name="Jaiswal S."/>
            <person name="Angadi U.B."/>
            <person name="Kumar N."/>
            <person name="Raza M."/>
            <person name="Shah T.M."/>
            <person name="Rai A."/>
            <person name="Jena J.K."/>
        </authorList>
    </citation>
    <scope>NUCLEOTIDE SEQUENCE [LARGE SCALE GENOMIC DNA]</scope>
    <source>
        <strain evidence="1">DASCIFA01</strain>
        <tissue evidence="1">Testis</tissue>
    </source>
</reference>
<accession>A0A498MXL8</accession>
<evidence type="ECO:0000313" key="1">
    <source>
        <dbReference type="EMBL" id="RXN25231.1"/>
    </source>
</evidence>
<evidence type="ECO:0000313" key="2">
    <source>
        <dbReference type="Proteomes" id="UP000290572"/>
    </source>
</evidence>
<name>A0A498MXL8_LABRO</name>
<dbReference type="AlphaFoldDB" id="A0A498MXL8"/>